<dbReference type="EMBL" id="JAJAGQ010000005">
    <property type="protein sequence ID" value="KAJ8563609.1"/>
    <property type="molecule type" value="Genomic_DNA"/>
</dbReference>
<comment type="caution">
    <text evidence="1">The sequence shown here is derived from an EMBL/GenBank/DDBJ whole genome shotgun (WGS) entry which is preliminary data.</text>
</comment>
<proteinExistence type="predicted"/>
<evidence type="ECO:0000313" key="2">
    <source>
        <dbReference type="Proteomes" id="UP001152561"/>
    </source>
</evidence>
<gene>
    <name evidence="1" type="ORF">K7X08_032061</name>
</gene>
<protein>
    <submittedName>
        <fullName evidence="1">Uncharacterized protein</fullName>
    </submittedName>
</protein>
<dbReference type="Proteomes" id="UP001152561">
    <property type="component" value="Unassembled WGS sequence"/>
</dbReference>
<dbReference type="AlphaFoldDB" id="A0A9Q1MR90"/>
<sequence length="76" mass="9019">MLSYTCLASEHGEYECMRIHEDILFFSIILEQEIKKLSTQNLKLQFFCENNMTITKHQLKLFSQLQSQELKKMVAC</sequence>
<organism evidence="1 2">
    <name type="scientific">Anisodus acutangulus</name>
    <dbReference type="NCBI Taxonomy" id="402998"/>
    <lineage>
        <taxon>Eukaryota</taxon>
        <taxon>Viridiplantae</taxon>
        <taxon>Streptophyta</taxon>
        <taxon>Embryophyta</taxon>
        <taxon>Tracheophyta</taxon>
        <taxon>Spermatophyta</taxon>
        <taxon>Magnoliopsida</taxon>
        <taxon>eudicotyledons</taxon>
        <taxon>Gunneridae</taxon>
        <taxon>Pentapetalae</taxon>
        <taxon>asterids</taxon>
        <taxon>lamiids</taxon>
        <taxon>Solanales</taxon>
        <taxon>Solanaceae</taxon>
        <taxon>Solanoideae</taxon>
        <taxon>Hyoscyameae</taxon>
        <taxon>Anisodus</taxon>
    </lineage>
</organism>
<evidence type="ECO:0000313" key="1">
    <source>
        <dbReference type="EMBL" id="KAJ8563609.1"/>
    </source>
</evidence>
<keyword evidence="2" id="KW-1185">Reference proteome</keyword>
<name>A0A9Q1MR90_9SOLA</name>
<accession>A0A9Q1MR90</accession>
<reference evidence="2" key="1">
    <citation type="journal article" date="2023" name="Proc. Natl. Acad. Sci. U.S.A.">
        <title>Genomic and structural basis for evolution of tropane alkaloid biosynthesis.</title>
        <authorList>
            <person name="Wanga Y.-J."/>
            <person name="Taina T."/>
            <person name="Yua J.-Y."/>
            <person name="Lia J."/>
            <person name="Xua B."/>
            <person name="Chenc J."/>
            <person name="D'Auriad J.C."/>
            <person name="Huanga J.-P."/>
            <person name="Huanga S.-X."/>
        </authorList>
    </citation>
    <scope>NUCLEOTIDE SEQUENCE [LARGE SCALE GENOMIC DNA]</scope>
    <source>
        <strain evidence="2">cv. KIB-2019</strain>
    </source>
</reference>